<dbReference type="InterPro" id="IPR036020">
    <property type="entry name" value="WW_dom_sf"/>
</dbReference>
<evidence type="ECO:0000256" key="12">
    <source>
        <dbReference type="SAM" id="Phobius"/>
    </source>
</evidence>
<dbReference type="SMART" id="SM00702">
    <property type="entry name" value="P4Hc"/>
    <property type="match status" value="1"/>
</dbReference>
<dbReference type="Gene3D" id="2.60.120.620">
    <property type="entry name" value="q2cbj1_9rhob like domain"/>
    <property type="match status" value="1"/>
</dbReference>
<feature type="domain" description="ShKT" evidence="15">
    <location>
        <begin position="159"/>
        <end position="193"/>
    </location>
</feature>
<evidence type="ECO:0000256" key="10">
    <source>
        <dbReference type="ARBA" id="ARBA00023136"/>
    </source>
</evidence>
<feature type="compositionally biased region" description="Polar residues" evidence="11">
    <location>
        <begin position="61"/>
        <end position="70"/>
    </location>
</feature>
<evidence type="ECO:0000256" key="3">
    <source>
        <dbReference type="ARBA" id="ARBA00004308"/>
    </source>
</evidence>
<evidence type="ECO:0000256" key="4">
    <source>
        <dbReference type="ARBA" id="ARBA00022692"/>
    </source>
</evidence>
<dbReference type="PROSITE" id="PS51471">
    <property type="entry name" value="FE2OG_OXY"/>
    <property type="match status" value="1"/>
</dbReference>
<dbReference type="AlphaFoldDB" id="A0A0M0J313"/>
<feature type="compositionally biased region" description="Basic and acidic residues" evidence="11">
    <location>
        <begin position="73"/>
        <end position="86"/>
    </location>
</feature>
<keyword evidence="6" id="KW-0223">Dioxygenase</keyword>
<reference evidence="17" key="1">
    <citation type="journal article" date="2015" name="PLoS Genet.">
        <title>Genome Sequence and Transcriptome Analyses of Chrysochromulina tobin: Metabolic Tools for Enhanced Algal Fitness in the Prominent Order Prymnesiales (Haptophyceae).</title>
        <authorList>
            <person name="Hovde B.T."/>
            <person name="Deodato C.R."/>
            <person name="Hunsperger H.M."/>
            <person name="Ryken S.A."/>
            <person name="Yost W."/>
            <person name="Jha R.K."/>
            <person name="Patterson J."/>
            <person name="Monnat R.J. Jr."/>
            <person name="Barlow S.B."/>
            <person name="Starkenburg S.R."/>
            <person name="Cattolico R.A."/>
        </authorList>
    </citation>
    <scope>NUCLEOTIDE SEQUENCE</scope>
    <source>
        <strain evidence="17">CCMP291</strain>
    </source>
</reference>
<dbReference type="GO" id="GO:0005783">
    <property type="term" value="C:endoplasmic reticulum"/>
    <property type="evidence" value="ECO:0007669"/>
    <property type="project" value="TreeGrafter"/>
</dbReference>
<evidence type="ECO:0000256" key="1">
    <source>
        <dbReference type="ARBA" id="ARBA00001961"/>
    </source>
</evidence>
<dbReference type="CDD" id="cd00201">
    <property type="entry name" value="WW"/>
    <property type="match status" value="1"/>
</dbReference>
<sequence length="512" mass="55650">MAKKKSSGTPADGVPADGVSAAPPSKKKVGTSRKRADVAKTMLWAAPVVVLVAAGIAFVSRSGQAPQSPRTDAAQRRDAAHPRRDSPPPGRDASSKTENSSGQLPQGWGSATDPTSGKTYYFKTATRETQWEFPTSAAGEEAASAAKPSLTGHNWNAAAEGEDKECAGWAKQGECTANPEFMRAKCKVTCERADAARTSSTGELVDSWKEPGECIAWAASGECEINKGFMYRSCAYSCSPEARAAQEKKLAASLAEYNVRCPRDASMLPALSPGMMNATFERVMLEFRDLKPELISNDPPVVLFHAFLSDAEADAFIGHGKGKYTESRGVGFSADGKMTDVKTEIRTSRHTWCQERSCLNDPLVQAVQQRVSDVTQTPVANAEFAQLVYYHACPSERDPSCAFYKRHSDYIDGDRHRVQGVRIYTMFMYLNDLPEGAGGGTKFTDLKPPVTFKPEKGKAVLWPSVLADAPNNIDTRTHHEALPVLLGEKYGANFWIHQYDFRTAHSKGCTMG</sequence>
<protein>
    <recommendedName>
        <fullName evidence="18">Fe2OG dioxygenase domain-containing protein</fullName>
    </recommendedName>
</protein>
<dbReference type="InterPro" id="IPR003582">
    <property type="entry name" value="ShKT_dom"/>
</dbReference>
<dbReference type="PANTHER" id="PTHR10869:SF235">
    <property type="entry name" value="PROCOLLAGEN-PROLINE 4-DIOXYGENASE"/>
    <property type="match status" value="1"/>
</dbReference>
<dbReference type="InterPro" id="IPR005123">
    <property type="entry name" value="Oxoglu/Fe-dep_dioxygenase_dom"/>
</dbReference>
<dbReference type="InterPro" id="IPR006620">
    <property type="entry name" value="Pro_4_hyd_alph"/>
</dbReference>
<keyword evidence="7 12" id="KW-1133">Transmembrane helix</keyword>
<accession>A0A0M0J313</accession>
<proteinExistence type="predicted"/>
<evidence type="ECO:0000256" key="11">
    <source>
        <dbReference type="SAM" id="MobiDB-lite"/>
    </source>
</evidence>
<dbReference type="GO" id="GO:0004656">
    <property type="term" value="F:procollagen-proline 4-dioxygenase activity"/>
    <property type="evidence" value="ECO:0007669"/>
    <property type="project" value="TreeGrafter"/>
</dbReference>
<dbReference type="GO" id="GO:0016020">
    <property type="term" value="C:membrane"/>
    <property type="evidence" value="ECO:0007669"/>
    <property type="project" value="UniProtKB-SubCell"/>
</dbReference>
<keyword evidence="8" id="KW-0560">Oxidoreductase</keyword>
<keyword evidence="9" id="KW-0408">Iron</keyword>
<feature type="domain" description="WW" evidence="13">
    <location>
        <begin position="102"/>
        <end position="136"/>
    </location>
</feature>
<dbReference type="GO" id="GO:0005506">
    <property type="term" value="F:iron ion binding"/>
    <property type="evidence" value="ECO:0007669"/>
    <property type="project" value="InterPro"/>
</dbReference>
<dbReference type="GO" id="GO:0031418">
    <property type="term" value="F:L-ascorbic acid binding"/>
    <property type="evidence" value="ECO:0007669"/>
    <property type="project" value="InterPro"/>
</dbReference>
<dbReference type="Pfam" id="PF13640">
    <property type="entry name" value="2OG-FeII_Oxy_3"/>
    <property type="match status" value="1"/>
</dbReference>
<keyword evidence="17" id="KW-1185">Reference proteome</keyword>
<feature type="domain" description="Fe2OG dioxygenase" evidence="14">
    <location>
        <begin position="381"/>
        <end position="498"/>
    </location>
</feature>
<evidence type="ECO:0000313" key="16">
    <source>
        <dbReference type="EMBL" id="KOO20910.1"/>
    </source>
</evidence>
<comment type="subcellular location">
    <subcellularLocation>
        <location evidence="3">Endomembrane system</location>
    </subcellularLocation>
    <subcellularLocation>
        <location evidence="2">Membrane</location>
        <topology evidence="2">Single-pass membrane protein</topology>
    </subcellularLocation>
</comment>
<dbReference type="PANTHER" id="PTHR10869">
    <property type="entry name" value="PROLYL 4-HYDROXYLASE ALPHA SUBUNIT"/>
    <property type="match status" value="1"/>
</dbReference>
<evidence type="ECO:0000313" key="17">
    <source>
        <dbReference type="Proteomes" id="UP000037460"/>
    </source>
</evidence>
<comment type="cofactor">
    <cofactor evidence="1">
        <name>L-ascorbate</name>
        <dbReference type="ChEBI" id="CHEBI:38290"/>
    </cofactor>
</comment>
<comment type="caution">
    <text evidence="16">The sequence shown here is derived from an EMBL/GenBank/DDBJ whole genome shotgun (WGS) entry which is preliminary data.</text>
</comment>
<evidence type="ECO:0000256" key="2">
    <source>
        <dbReference type="ARBA" id="ARBA00004167"/>
    </source>
</evidence>
<evidence type="ECO:0000259" key="15">
    <source>
        <dbReference type="PROSITE" id="PS51670"/>
    </source>
</evidence>
<dbReference type="InterPro" id="IPR001202">
    <property type="entry name" value="WW_dom"/>
</dbReference>
<dbReference type="SMART" id="SM00456">
    <property type="entry name" value="WW"/>
    <property type="match status" value="1"/>
</dbReference>
<dbReference type="Pfam" id="PF00397">
    <property type="entry name" value="WW"/>
    <property type="match status" value="1"/>
</dbReference>
<dbReference type="PROSITE" id="PS01159">
    <property type="entry name" value="WW_DOMAIN_1"/>
    <property type="match status" value="1"/>
</dbReference>
<feature type="region of interest" description="Disordered" evidence="11">
    <location>
        <begin position="60"/>
        <end position="115"/>
    </location>
</feature>
<feature type="transmembrane region" description="Helical" evidence="12">
    <location>
        <begin position="42"/>
        <end position="60"/>
    </location>
</feature>
<keyword evidence="4 12" id="KW-0812">Transmembrane</keyword>
<gene>
    <name evidence="16" type="ORF">Ctob_001655</name>
</gene>
<evidence type="ECO:0000256" key="9">
    <source>
        <dbReference type="ARBA" id="ARBA00023004"/>
    </source>
</evidence>
<evidence type="ECO:0000256" key="8">
    <source>
        <dbReference type="ARBA" id="ARBA00023002"/>
    </source>
</evidence>
<dbReference type="Pfam" id="PF01549">
    <property type="entry name" value="ShK"/>
    <property type="match status" value="2"/>
</dbReference>
<organism evidence="16 17">
    <name type="scientific">Chrysochromulina tobinii</name>
    <dbReference type="NCBI Taxonomy" id="1460289"/>
    <lineage>
        <taxon>Eukaryota</taxon>
        <taxon>Haptista</taxon>
        <taxon>Haptophyta</taxon>
        <taxon>Prymnesiophyceae</taxon>
        <taxon>Prymnesiales</taxon>
        <taxon>Chrysochromulinaceae</taxon>
        <taxon>Chrysochromulina</taxon>
    </lineage>
</organism>
<feature type="region of interest" description="Disordered" evidence="11">
    <location>
        <begin position="1"/>
        <end position="36"/>
    </location>
</feature>
<dbReference type="Proteomes" id="UP000037460">
    <property type="component" value="Unassembled WGS sequence"/>
</dbReference>
<evidence type="ECO:0000256" key="6">
    <source>
        <dbReference type="ARBA" id="ARBA00022964"/>
    </source>
</evidence>
<dbReference type="EMBL" id="JWZX01003403">
    <property type="protein sequence ID" value="KOO20910.1"/>
    <property type="molecule type" value="Genomic_DNA"/>
</dbReference>
<dbReference type="InterPro" id="IPR045054">
    <property type="entry name" value="P4HA-like"/>
</dbReference>
<dbReference type="OrthoDB" id="420380at2759"/>
<dbReference type="PROSITE" id="PS50020">
    <property type="entry name" value="WW_DOMAIN_2"/>
    <property type="match status" value="1"/>
</dbReference>
<evidence type="ECO:0000259" key="14">
    <source>
        <dbReference type="PROSITE" id="PS51471"/>
    </source>
</evidence>
<evidence type="ECO:0000259" key="13">
    <source>
        <dbReference type="PROSITE" id="PS50020"/>
    </source>
</evidence>
<dbReference type="InterPro" id="IPR044862">
    <property type="entry name" value="Pro_4_hyd_alph_FE2OG_OXY"/>
</dbReference>
<keyword evidence="10 12" id="KW-0472">Membrane</keyword>
<dbReference type="SUPFAM" id="SSF51045">
    <property type="entry name" value="WW domain"/>
    <property type="match status" value="1"/>
</dbReference>
<dbReference type="Gene3D" id="2.20.70.10">
    <property type="match status" value="1"/>
</dbReference>
<evidence type="ECO:0000256" key="7">
    <source>
        <dbReference type="ARBA" id="ARBA00022989"/>
    </source>
</evidence>
<keyword evidence="5" id="KW-0479">Metal-binding</keyword>
<dbReference type="PROSITE" id="PS51670">
    <property type="entry name" value="SHKT"/>
    <property type="match status" value="1"/>
</dbReference>
<evidence type="ECO:0008006" key="18">
    <source>
        <dbReference type="Google" id="ProtNLM"/>
    </source>
</evidence>
<name>A0A0M0J313_9EUKA</name>
<evidence type="ECO:0000256" key="5">
    <source>
        <dbReference type="ARBA" id="ARBA00022723"/>
    </source>
</evidence>